<reference evidence="1 2" key="1">
    <citation type="journal article" date="2013" name="Genome Announc.">
        <title>Draft Genome Sequence of the Cellulolytic Bacterium Clostridium papyrosolvens C7 (ATCC 700395).</title>
        <authorList>
            <person name="Zepeda V."/>
            <person name="Dassa B."/>
            <person name="Borovok I."/>
            <person name="Lamed R."/>
            <person name="Bayer E.A."/>
            <person name="Cate J.H."/>
        </authorList>
    </citation>
    <scope>NUCLEOTIDE SEQUENCE [LARGE SCALE GENOMIC DNA]</scope>
    <source>
        <strain evidence="1 2">C7</strain>
    </source>
</reference>
<dbReference type="InterPro" id="IPR024510">
    <property type="entry name" value="DUF2589"/>
</dbReference>
<dbReference type="AlphaFoldDB" id="U4QYK3"/>
<gene>
    <name evidence="1" type="ORF">L323_18955</name>
</gene>
<dbReference type="Proteomes" id="UP000016860">
    <property type="component" value="Unassembled WGS sequence"/>
</dbReference>
<dbReference type="OrthoDB" id="1043330at2"/>
<name>U4QYK3_9FIRM</name>
<dbReference type="EMBL" id="ATAY01000094">
    <property type="protein sequence ID" value="EPR08149.1"/>
    <property type="molecule type" value="Genomic_DNA"/>
</dbReference>
<evidence type="ECO:0000313" key="1">
    <source>
        <dbReference type="EMBL" id="EPR08149.1"/>
    </source>
</evidence>
<proteinExistence type="predicted"/>
<accession>U4QYK3</accession>
<organism evidence="1 2">
    <name type="scientific">Ruminiclostridium papyrosolvens C7</name>
    <dbReference type="NCBI Taxonomy" id="1330534"/>
    <lineage>
        <taxon>Bacteria</taxon>
        <taxon>Bacillati</taxon>
        <taxon>Bacillota</taxon>
        <taxon>Clostridia</taxon>
        <taxon>Eubacteriales</taxon>
        <taxon>Oscillospiraceae</taxon>
        <taxon>Ruminiclostridium</taxon>
    </lineage>
</organism>
<evidence type="ECO:0000313" key="2">
    <source>
        <dbReference type="Proteomes" id="UP000016860"/>
    </source>
</evidence>
<dbReference type="STRING" id="1330534.L323_18955"/>
<dbReference type="RefSeq" id="WP_020817150.1">
    <property type="nucleotide sequence ID" value="NZ_ATAY01000094.1"/>
</dbReference>
<dbReference type="PATRIC" id="fig|1330534.3.peg.3760"/>
<sequence>MAIGDNFKDLPMAELIGAPLQAVCQSQVQLASASWQFMQTIAFQEDGTPRLLNFELERPVESEAGIVVNKVNVQAPFIGLVPIPSLLIDNVTIDFQMEVTDVVSSKDTSQSEGSIDASYKSFWGLAVQIHGKVSSSRENTRSTNQTAKYQVHVGASQQPPTEGLSKLMDIMASCTAPLSVTKGS</sequence>
<comment type="caution">
    <text evidence="1">The sequence shown here is derived from an EMBL/GenBank/DDBJ whole genome shotgun (WGS) entry which is preliminary data.</text>
</comment>
<protein>
    <submittedName>
        <fullName evidence="1">Alpha-amylase</fullName>
    </submittedName>
</protein>
<dbReference type="Pfam" id="PF11655">
    <property type="entry name" value="DUF2589"/>
    <property type="match status" value="1"/>
</dbReference>